<protein>
    <submittedName>
        <fullName evidence="2">Uncharacterized protein</fullName>
    </submittedName>
</protein>
<gene>
    <name evidence="2" type="ORF">METSCH_D04500</name>
</gene>
<dbReference type="EMBL" id="CP034459">
    <property type="protein sequence ID" value="QBM89380.1"/>
    <property type="molecule type" value="Genomic_DNA"/>
</dbReference>
<reference evidence="3" key="1">
    <citation type="submission" date="2019-03" db="EMBL/GenBank/DDBJ databases">
        <title>Snf2 controls pulcherriminic acid biosynthesis and connects pigmentation and antifungal activity of the yeast Metschnikowia pulcherrima.</title>
        <authorList>
            <person name="Gore-Lloyd D."/>
            <person name="Sumann I."/>
            <person name="Brachmann A.O."/>
            <person name="Schneeberger K."/>
            <person name="Ortiz-Merino R.A."/>
            <person name="Moreno-Beltran M."/>
            <person name="Schlaefli M."/>
            <person name="Kirner P."/>
            <person name="Santos Kron A."/>
            <person name="Wolfe K.H."/>
            <person name="Piel J."/>
            <person name="Ahrens C.H."/>
            <person name="Henk D."/>
            <person name="Freimoser F.M."/>
        </authorList>
    </citation>
    <scope>NUCLEOTIDE SEQUENCE [LARGE SCALE GENOMIC DNA]</scope>
    <source>
        <strain evidence="3">APC 1.2</strain>
    </source>
</reference>
<keyword evidence="3" id="KW-1185">Reference proteome</keyword>
<sequence>MRVISLHEQIQNRPFLSTGRDFERYEVAKNYERIRLSLAGLDIYLCLCQRAKLANPKTALLSGIYPLNVVAANPGSQFDFHMATSTRQIKNPIKTIKDRKESRPHGFGNTKEREFHDPEKHAKEAMSREAKILLRVAVLSYAVTKGQIQRLQTEVLASGSVGPCELKKNHEMTPVLYFEGTLFESIKFAQS</sequence>
<evidence type="ECO:0000256" key="1">
    <source>
        <dbReference type="SAM" id="MobiDB-lite"/>
    </source>
</evidence>
<proteinExistence type="predicted"/>
<feature type="region of interest" description="Disordered" evidence="1">
    <location>
        <begin position="99"/>
        <end position="119"/>
    </location>
</feature>
<accession>A0A4P6XPS3</accession>
<organism evidence="2 3">
    <name type="scientific">Metschnikowia aff. pulcherrima</name>
    <dbReference type="NCBI Taxonomy" id="2163413"/>
    <lineage>
        <taxon>Eukaryota</taxon>
        <taxon>Fungi</taxon>
        <taxon>Dikarya</taxon>
        <taxon>Ascomycota</taxon>
        <taxon>Saccharomycotina</taxon>
        <taxon>Pichiomycetes</taxon>
        <taxon>Metschnikowiaceae</taxon>
        <taxon>Metschnikowia</taxon>
    </lineage>
</organism>
<name>A0A4P6XPS3_9ASCO</name>
<evidence type="ECO:0000313" key="3">
    <source>
        <dbReference type="Proteomes" id="UP000292447"/>
    </source>
</evidence>
<evidence type="ECO:0000313" key="2">
    <source>
        <dbReference type="EMBL" id="QBM89380.1"/>
    </source>
</evidence>
<dbReference type="AlphaFoldDB" id="A0A4P6XPS3"/>
<dbReference type="Proteomes" id="UP000292447">
    <property type="component" value="Chromosome IV"/>
</dbReference>